<gene>
    <name evidence="1" type="ORF">SAMN05421736_10856</name>
</gene>
<reference evidence="2" key="1">
    <citation type="submission" date="2016-10" db="EMBL/GenBank/DDBJ databases">
        <authorList>
            <person name="Varghese N."/>
            <person name="Submissions S."/>
        </authorList>
    </citation>
    <scope>NUCLEOTIDE SEQUENCE [LARGE SCALE GENOMIC DNA]</scope>
    <source>
        <strain evidence="2">SP</strain>
    </source>
</reference>
<proteinExistence type="predicted"/>
<keyword evidence="2" id="KW-1185">Reference proteome</keyword>
<name>A0A1H3RD79_9BACI</name>
<dbReference type="STRING" id="1503961.SAMN05421736_10856"/>
<evidence type="ECO:0000313" key="1">
    <source>
        <dbReference type="EMBL" id="SDZ23704.1"/>
    </source>
</evidence>
<accession>A0A1H3RD79</accession>
<dbReference type="EMBL" id="FNPI01000008">
    <property type="protein sequence ID" value="SDZ23704.1"/>
    <property type="molecule type" value="Genomic_DNA"/>
</dbReference>
<dbReference type="AlphaFoldDB" id="A0A1H3RD79"/>
<evidence type="ECO:0000313" key="2">
    <source>
        <dbReference type="Proteomes" id="UP000198935"/>
    </source>
</evidence>
<sequence length="65" mass="7656">MPRRFIIINENKHLSLGKKDDMKSYQYRKEREDGPKRPALSQIGLRNQWKMSVSLMGAVLFSVFD</sequence>
<dbReference type="Proteomes" id="UP000198935">
    <property type="component" value="Unassembled WGS sequence"/>
</dbReference>
<organism evidence="1 2">
    <name type="scientific">Evansella caseinilytica</name>
    <dbReference type="NCBI Taxonomy" id="1503961"/>
    <lineage>
        <taxon>Bacteria</taxon>
        <taxon>Bacillati</taxon>
        <taxon>Bacillota</taxon>
        <taxon>Bacilli</taxon>
        <taxon>Bacillales</taxon>
        <taxon>Bacillaceae</taxon>
        <taxon>Evansella</taxon>
    </lineage>
</organism>
<protein>
    <submittedName>
        <fullName evidence="1">Uncharacterized protein</fullName>
    </submittedName>
</protein>